<evidence type="ECO:0000256" key="5">
    <source>
        <dbReference type="SAM" id="MobiDB-lite"/>
    </source>
</evidence>
<reference evidence="9" key="2">
    <citation type="submission" date="2008-08" db="EMBL/GenBank/DDBJ databases">
        <authorList>
            <consortium name="Diatom Consortium"/>
            <person name="Grigoriev I."/>
            <person name="Grimwood J."/>
            <person name="Kuo A."/>
            <person name="Otillar R.P."/>
            <person name="Salamov A."/>
            <person name="Detter J.C."/>
            <person name="Lindquist E."/>
            <person name="Shapiro H."/>
            <person name="Lucas S."/>
            <person name="Glavina del Rio T."/>
            <person name="Pitluck S."/>
            <person name="Rokhsar D."/>
            <person name="Bowler C."/>
        </authorList>
    </citation>
    <scope>GENOME REANNOTATION</scope>
    <source>
        <strain evidence="9">CCAP 1055/1</strain>
    </source>
</reference>
<feature type="transmembrane region" description="Helical" evidence="6">
    <location>
        <begin position="465"/>
        <end position="485"/>
    </location>
</feature>
<keyword evidence="2 6" id="KW-0812">Transmembrane</keyword>
<reference evidence="8 9" key="1">
    <citation type="journal article" date="2008" name="Nature">
        <title>The Phaeodactylum genome reveals the evolutionary history of diatom genomes.</title>
        <authorList>
            <person name="Bowler C."/>
            <person name="Allen A.E."/>
            <person name="Badger J.H."/>
            <person name="Grimwood J."/>
            <person name="Jabbari K."/>
            <person name="Kuo A."/>
            <person name="Maheswari U."/>
            <person name="Martens C."/>
            <person name="Maumus F."/>
            <person name="Otillar R.P."/>
            <person name="Rayko E."/>
            <person name="Salamov A."/>
            <person name="Vandepoele K."/>
            <person name="Beszteri B."/>
            <person name="Gruber A."/>
            <person name="Heijde M."/>
            <person name="Katinka M."/>
            <person name="Mock T."/>
            <person name="Valentin K."/>
            <person name="Verret F."/>
            <person name="Berges J.A."/>
            <person name="Brownlee C."/>
            <person name="Cadoret J.P."/>
            <person name="Chiovitti A."/>
            <person name="Choi C.J."/>
            <person name="Coesel S."/>
            <person name="De Martino A."/>
            <person name="Detter J.C."/>
            <person name="Durkin C."/>
            <person name="Falciatore A."/>
            <person name="Fournet J."/>
            <person name="Haruta M."/>
            <person name="Huysman M.J."/>
            <person name="Jenkins B.D."/>
            <person name="Jiroutova K."/>
            <person name="Jorgensen R.E."/>
            <person name="Joubert Y."/>
            <person name="Kaplan A."/>
            <person name="Kroger N."/>
            <person name="Kroth P.G."/>
            <person name="La Roche J."/>
            <person name="Lindquist E."/>
            <person name="Lommer M."/>
            <person name="Martin-Jezequel V."/>
            <person name="Lopez P.J."/>
            <person name="Lucas S."/>
            <person name="Mangogna M."/>
            <person name="McGinnis K."/>
            <person name="Medlin L.K."/>
            <person name="Montsant A."/>
            <person name="Oudot-Le Secq M.P."/>
            <person name="Napoli C."/>
            <person name="Obornik M."/>
            <person name="Parker M.S."/>
            <person name="Petit J.L."/>
            <person name="Porcel B.M."/>
            <person name="Poulsen N."/>
            <person name="Robison M."/>
            <person name="Rychlewski L."/>
            <person name="Rynearson T.A."/>
            <person name="Schmutz J."/>
            <person name="Shapiro H."/>
            <person name="Siaut M."/>
            <person name="Stanley M."/>
            <person name="Sussman M.R."/>
            <person name="Taylor A.R."/>
            <person name="Vardi A."/>
            <person name="von Dassow P."/>
            <person name="Vyverman W."/>
            <person name="Willis A."/>
            <person name="Wyrwicz L.S."/>
            <person name="Rokhsar D.S."/>
            <person name="Weissenbach J."/>
            <person name="Armbrust E.V."/>
            <person name="Green B.R."/>
            <person name="Van de Peer Y."/>
            <person name="Grigoriev I.V."/>
        </authorList>
    </citation>
    <scope>NUCLEOTIDE SEQUENCE [LARGE SCALE GENOMIC DNA]</scope>
    <source>
        <strain evidence="8 9">CCAP 1055/1</strain>
    </source>
</reference>
<dbReference type="PANTHER" id="PTHR22950:SF681">
    <property type="entry name" value="SH2 DOMAIN-CONTAINING PROTEIN"/>
    <property type="match status" value="1"/>
</dbReference>
<feature type="transmembrane region" description="Helical" evidence="6">
    <location>
        <begin position="347"/>
        <end position="368"/>
    </location>
</feature>
<evidence type="ECO:0000313" key="9">
    <source>
        <dbReference type="Proteomes" id="UP000000759"/>
    </source>
</evidence>
<feature type="transmembrane region" description="Helical" evidence="6">
    <location>
        <begin position="647"/>
        <end position="667"/>
    </location>
</feature>
<dbReference type="OrthoDB" id="42089at2759"/>
<dbReference type="GeneID" id="7195579"/>
<comment type="subcellular location">
    <subcellularLocation>
        <location evidence="1">Membrane</location>
        <topology evidence="1">Multi-pass membrane protein</topology>
    </subcellularLocation>
</comment>
<feature type="transmembrane region" description="Helical" evidence="6">
    <location>
        <begin position="295"/>
        <end position="317"/>
    </location>
</feature>
<dbReference type="OMA" id="FMIEIAD"/>
<feature type="region of interest" description="Disordered" evidence="5">
    <location>
        <begin position="1"/>
        <end position="47"/>
    </location>
</feature>
<dbReference type="HOGENOM" id="CLU_400366_0_0_1"/>
<feature type="transmembrane region" description="Helical" evidence="6">
    <location>
        <begin position="388"/>
        <end position="408"/>
    </location>
</feature>
<feature type="compositionally biased region" description="Basic and acidic residues" evidence="5">
    <location>
        <begin position="103"/>
        <end position="121"/>
    </location>
</feature>
<dbReference type="GO" id="GO:0015179">
    <property type="term" value="F:L-amino acid transmembrane transporter activity"/>
    <property type="evidence" value="ECO:0007669"/>
    <property type="project" value="TreeGrafter"/>
</dbReference>
<feature type="region of interest" description="Disordered" evidence="5">
    <location>
        <begin position="95"/>
        <end position="150"/>
    </location>
</feature>
<organism evidence="8 9">
    <name type="scientific">Phaeodactylum tricornutum (strain CCAP 1055/1)</name>
    <dbReference type="NCBI Taxonomy" id="556484"/>
    <lineage>
        <taxon>Eukaryota</taxon>
        <taxon>Sar</taxon>
        <taxon>Stramenopiles</taxon>
        <taxon>Ochrophyta</taxon>
        <taxon>Bacillariophyta</taxon>
        <taxon>Bacillariophyceae</taxon>
        <taxon>Bacillariophycidae</taxon>
        <taxon>Naviculales</taxon>
        <taxon>Phaeodactylaceae</taxon>
        <taxon>Phaeodactylum</taxon>
    </lineage>
</organism>
<dbReference type="InParanoid" id="B7GA51"/>
<name>B7GA51_PHATC</name>
<sequence length="688" mass="74883">MKKENKEFRVTHNRERSATPTPTMNPSHGLGWAATDSRWQRPPTRSVFGVDTDSAAMASRKPLALGTAFVDGGSFAHRRGLRPRSESPRHHHALLAESSPSMHRHDVDYRTHDDNGNRNRNYDSNNNNKVPRPGDGGQTQSSSSRNLNNQSIRRSIVAPIPAVSFNDNAGIFYNDYDGGDDDNLSRRSYNTATMNLHKTTRLQSFLHLLKGYVGPGCLSLPWAVSQLGITSGVIATFVMAYWSSYNCWTVVRFKRICQNSNHYGPLPLTYPDLAGWLYGPRFQRFTTTCICIQQLAICTVFLSFVGANLSAVLVAVWSVPLTHVQVISCCLPAVLALSFLPNLKALAPATATGAAFLGLALLCLSTVIGLQWNDRPRHEALSVDWTSVPLAFCAILYSYEGICLVLPVESSMQRPEHFQSTFVTAMIASAVVFALVASFCVAAFGPVTNGSVTAFLLEKYADRRHLQGLLLAANGFVSLSVLVTYPLQLFPALELVGPWFRPWERWVQSWGSSTTTSTSTNIQTNFTSLTNTDESASDSHNQYSADDVHDERMEPLDISPVSSVARSALVEAAPEASHSPVARISLVMLTYVVAVAVPNVQILISLAGALAGSSTALLIPPALELAYLKQYGTESDTMSIGMVSLRVYILLALGLIFMGIGTGASLLDIYRVYTQSGEETGSDSASSV</sequence>
<keyword evidence="3 6" id="KW-1133">Transmembrane helix</keyword>
<gene>
    <name evidence="8" type="ORF">PHATRDRAFT_39978</name>
</gene>
<evidence type="ECO:0000256" key="3">
    <source>
        <dbReference type="ARBA" id="ARBA00022989"/>
    </source>
</evidence>
<protein>
    <recommendedName>
        <fullName evidence="7">Amino acid transporter transmembrane domain-containing protein</fullName>
    </recommendedName>
</protein>
<evidence type="ECO:0000256" key="4">
    <source>
        <dbReference type="ARBA" id="ARBA00023136"/>
    </source>
</evidence>
<dbReference type="STRING" id="556484.B7GA51"/>
<dbReference type="AlphaFoldDB" id="B7GA51"/>
<keyword evidence="4 6" id="KW-0472">Membrane</keyword>
<feature type="transmembrane region" description="Helical" evidence="6">
    <location>
        <begin position="420"/>
        <end position="445"/>
    </location>
</feature>
<keyword evidence="9" id="KW-1185">Reference proteome</keyword>
<proteinExistence type="predicted"/>
<dbReference type="InterPro" id="IPR013057">
    <property type="entry name" value="AA_transpt_TM"/>
</dbReference>
<dbReference type="GO" id="GO:0016020">
    <property type="term" value="C:membrane"/>
    <property type="evidence" value="ECO:0007669"/>
    <property type="project" value="UniProtKB-SubCell"/>
</dbReference>
<dbReference type="Proteomes" id="UP000000759">
    <property type="component" value="Chromosome 21"/>
</dbReference>
<feature type="compositionally biased region" description="Low complexity" evidence="5">
    <location>
        <begin position="138"/>
        <end position="150"/>
    </location>
</feature>
<feature type="domain" description="Amino acid transporter transmembrane" evidence="7">
    <location>
        <begin position="197"/>
        <end position="662"/>
    </location>
</feature>
<dbReference type="EMBL" id="CM000623">
    <property type="protein sequence ID" value="EEC44677.1"/>
    <property type="molecule type" value="Genomic_DNA"/>
</dbReference>
<accession>B7GA51</accession>
<evidence type="ECO:0000259" key="7">
    <source>
        <dbReference type="Pfam" id="PF01490"/>
    </source>
</evidence>
<evidence type="ECO:0000256" key="2">
    <source>
        <dbReference type="ARBA" id="ARBA00022692"/>
    </source>
</evidence>
<evidence type="ECO:0000256" key="6">
    <source>
        <dbReference type="SAM" id="Phobius"/>
    </source>
</evidence>
<dbReference type="eggNOG" id="KOG1304">
    <property type="taxonomic scope" value="Eukaryota"/>
</dbReference>
<evidence type="ECO:0000313" key="8">
    <source>
        <dbReference type="EMBL" id="EEC44677.1"/>
    </source>
</evidence>
<dbReference type="KEGG" id="pti:PHATRDRAFT_39978"/>
<feature type="transmembrane region" description="Helical" evidence="6">
    <location>
        <begin position="586"/>
        <end position="611"/>
    </location>
</feature>
<evidence type="ECO:0000256" key="1">
    <source>
        <dbReference type="ARBA" id="ARBA00004141"/>
    </source>
</evidence>
<dbReference type="PaxDb" id="2850-Phatr39978"/>
<dbReference type="RefSeq" id="XP_002184008.1">
    <property type="nucleotide sequence ID" value="XM_002183972.1"/>
</dbReference>
<dbReference type="PANTHER" id="PTHR22950">
    <property type="entry name" value="AMINO ACID TRANSPORTER"/>
    <property type="match status" value="1"/>
</dbReference>
<feature type="compositionally biased region" description="Basic and acidic residues" evidence="5">
    <location>
        <begin position="1"/>
        <end position="17"/>
    </location>
</feature>
<dbReference type="Pfam" id="PF01490">
    <property type="entry name" value="Aa_trans"/>
    <property type="match status" value="1"/>
</dbReference>